<organism evidence="2 3">
    <name type="scientific">Anas platyrhynchos</name>
    <name type="common">Mallard</name>
    <name type="synonym">Anas boschas</name>
    <dbReference type="NCBI Taxonomy" id="8839"/>
    <lineage>
        <taxon>Eukaryota</taxon>
        <taxon>Metazoa</taxon>
        <taxon>Chordata</taxon>
        <taxon>Craniata</taxon>
        <taxon>Vertebrata</taxon>
        <taxon>Euteleostomi</taxon>
        <taxon>Archelosauria</taxon>
        <taxon>Archosauria</taxon>
        <taxon>Dinosauria</taxon>
        <taxon>Saurischia</taxon>
        <taxon>Theropoda</taxon>
        <taxon>Coelurosauria</taxon>
        <taxon>Aves</taxon>
        <taxon>Neognathae</taxon>
        <taxon>Galloanserae</taxon>
        <taxon>Anseriformes</taxon>
        <taxon>Anatidae</taxon>
        <taxon>Anatinae</taxon>
        <taxon>Anas</taxon>
    </lineage>
</organism>
<feature type="compositionally biased region" description="Polar residues" evidence="1">
    <location>
        <begin position="273"/>
        <end position="289"/>
    </location>
</feature>
<keyword evidence="3" id="KW-1185">Reference proteome</keyword>
<feature type="compositionally biased region" description="Polar residues" evidence="1">
    <location>
        <begin position="238"/>
        <end position="257"/>
    </location>
</feature>
<feature type="region of interest" description="Disordered" evidence="1">
    <location>
        <begin position="157"/>
        <end position="289"/>
    </location>
</feature>
<evidence type="ECO:0000313" key="2">
    <source>
        <dbReference type="EMBL" id="EOA99962.1"/>
    </source>
</evidence>
<proteinExistence type="predicted"/>
<dbReference type="EMBL" id="KB743255">
    <property type="protein sequence ID" value="EOA99962.1"/>
    <property type="molecule type" value="Genomic_DNA"/>
</dbReference>
<feature type="compositionally biased region" description="Basic residues" evidence="1">
    <location>
        <begin position="259"/>
        <end position="272"/>
    </location>
</feature>
<feature type="region of interest" description="Disordered" evidence="1">
    <location>
        <begin position="25"/>
        <end position="85"/>
    </location>
</feature>
<name>R0LHY5_ANAPL</name>
<gene>
    <name evidence="2" type="ORF">Anapl_13088</name>
</gene>
<accession>R0LHY5</accession>
<sequence>MYTEGVHLGRQEKEERGFHLLRFAPGGCSQGKTSPGNPGGADSTKIRRAKKHECKPESPVALLSSSTPVSKALTSDSSKKLPGSSAHTELTLLVSLRSGTPGSLSSVLSSSFWVKINQAKSLRACFQMGSVKQSGFTKAPREAESLKAVCWTHHAIQRGDEEELNDPTKPHNSKTPQLQHPTSAKSPNYQTPQLQDSTTTKPHNYKTPQLQDPSTTQTPEVQSPTTTKPHNYKAPQLQDPTTTRPLNCKTPQLQDPTNAKHHQQNPKKRKAPQRQNPSNANAANTKPYV</sequence>
<protein>
    <submittedName>
        <fullName evidence="2">Uncharacterized protein</fullName>
    </submittedName>
</protein>
<evidence type="ECO:0000256" key="1">
    <source>
        <dbReference type="SAM" id="MobiDB-lite"/>
    </source>
</evidence>
<evidence type="ECO:0000313" key="3">
    <source>
        <dbReference type="Proteomes" id="UP000296049"/>
    </source>
</evidence>
<dbReference type="Proteomes" id="UP000296049">
    <property type="component" value="Unassembled WGS sequence"/>
</dbReference>
<feature type="compositionally biased region" description="Polar residues" evidence="1">
    <location>
        <begin position="173"/>
        <end position="229"/>
    </location>
</feature>
<reference evidence="3" key="1">
    <citation type="journal article" date="2013" name="Nat. Genet.">
        <title>The duck genome and transcriptome provide insight into an avian influenza virus reservoir species.</title>
        <authorList>
            <person name="Huang Y."/>
            <person name="Li Y."/>
            <person name="Burt D.W."/>
            <person name="Chen H."/>
            <person name="Zhang Y."/>
            <person name="Qian W."/>
            <person name="Kim H."/>
            <person name="Gan S."/>
            <person name="Zhao Y."/>
            <person name="Li J."/>
            <person name="Yi K."/>
            <person name="Feng H."/>
            <person name="Zhu P."/>
            <person name="Li B."/>
            <person name="Liu Q."/>
            <person name="Fairley S."/>
            <person name="Magor K.E."/>
            <person name="Du Z."/>
            <person name="Hu X."/>
            <person name="Goodman L."/>
            <person name="Tafer H."/>
            <person name="Vignal A."/>
            <person name="Lee T."/>
            <person name="Kim K.W."/>
            <person name="Sheng Z."/>
            <person name="An Y."/>
            <person name="Searle S."/>
            <person name="Herrero J."/>
            <person name="Groenen M.A."/>
            <person name="Crooijmans R.P."/>
            <person name="Faraut T."/>
            <person name="Cai Q."/>
            <person name="Webster R.G."/>
            <person name="Aldridge J.R."/>
            <person name="Warren W.C."/>
            <person name="Bartschat S."/>
            <person name="Kehr S."/>
            <person name="Marz M."/>
            <person name="Stadler P.F."/>
            <person name="Smith J."/>
            <person name="Kraus R.H."/>
            <person name="Zhao Y."/>
            <person name="Ren L."/>
            <person name="Fei J."/>
            <person name="Morisson M."/>
            <person name="Kaiser P."/>
            <person name="Griffin D.K."/>
            <person name="Rao M."/>
            <person name="Pitel F."/>
            <person name="Wang J."/>
            <person name="Li N."/>
        </authorList>
    </citation>
    <scope>NUCLEOTIDE SEQUENCE [LARGE SCALE GENOMIC DNA]</scope>
</reference>
<dbReference type="AlphaFoldDB" id="R0LHY5"/>
<feature type="compositionally biased region" description="Polar residues" evidence="1">
    <location>
        <begin position="63"/>
        <end position="76"/>
    </location>
</feature>